<dbReference type="NCBIfam" id="TIGR00682">
    <property type="entry name" value="lpxK"/>
    <property type="match status" value="1"/>
</dbReference>
<evidence type="ECO:0000256" key="11">
    <source>
        <dbReference type="ARBA" id="ARBA00023098"/>
    </source>
</evidence>
<keyword evidence="10 13" id="KW-0067">ATP-binding</keyword>
<gene>
    <name evidence="13 15" type="primary">lpxK</name>
    <name evidence="15" type="ORF">Taqua_01055</name>
</gene>
<evidence type="ECO:0000256" key="10">
    <source>
        <dbReference type="ARBA" id="ARBA00022840"/>
    </source>
</evidence>
<dbReference type="SUPFAM" id="SSF52540">
    <property type="entry name" value="P-loop containing nucleoside triphosphate hydrolases"/>
    <property type="match status" value="1"/>
</dbReference>
<comment type="similarity">
    <text evidence="13">Belongs to the LpxK family.</text>
</comment>
<keyword evidence="11 13" id="KW-0443">Lipid metabolism</keyword>
<evidence type="ECO:0000256" key="3">
    <source>
        <dbReference type="ARBA" id="ARBA00012071"/>
    </source>
</evidence>
<dbReference type="OrthoDB" id="9766423at2"/>
<dbReference type="PANTHER" id="PTHR42724:SF1">
    <property type="entry name" value="TETRAACYLDISACCHARIDE 4'-KINASE, MITOCHONDRIAL-RELATED"/>
    <property type="match status" value="1"/>
</dbReference>
<keyword evidence="9 13" id="KW-0418">Kinase</keyword>
<evidence type="ECO:0000256" key="13">
    <source>
        <dbReference type="HAMAP-Rule" id="MF_00409"/>
    </source>
</evidence>
<evidence type="ECO:0000256" key="6">
    <source>
        <dbReference type="ARBA" id="ARBA00022556"/>
    </source>
</evidence>
<keyword evidence="14" id="KW-0812">Transmembrane</keyword>
<dbReference type="InterPro" id="IPR027417">
    <property type="entry name" value="P-loop_NTPase"/>
</dbReference>
<keyword evidence="7 13" id="KW-0808">Transferase</keyword>
<evidence type="ECO:0000256" key="9">
    <source>
        <dbReference type="ARBA" id="ARBA00022777"/>
    </source>
</evidence>
<dbReference type="GO" id="GO:0005886">
    <property type="term" value="C:plasma membrane"/>
    <property type="evidence" value="ECO:0007669"/>
    <property type="project" value="TreeGrafter"/>
</dbReference>
<evidence type="ECO:0000256" key="8">
    <source>
        <dbReference type="ARBA" id="ARBA00022741"/>
    </source>
</evidence>
<keyword evidence="8 13" id="KW-0547">Nucleotide-binding</keyword>
<comment type="catalytic activity">
    <reaction evidence="13">
        <text>a lipid A disaccharide + ATP = a lipid IVA + ADP + H(+)</text>
        <dbReference type="Rhea" id="RHEA:67840"/>
        <dbReference type="ChEBI" id="CHEBI:15378"/>
        <dbReference type="ChEBI" id="CHEBI:30616"/>
        <dbReference type="ChEBI" id="CHEBI:176343"/>
        <dbReference type="ChEBI" id="CHEBI:176425"/>
        <dbReference type="ChEBI" id="CHEBI:456216"/>
        <dbReference type="EC" id="2.7.1.130"/>
    </reaction>
</comment>
<dbReference type="GO" id="GO:0009029">
    <property type="term" value="F:lipid-A 4'-kinase activity"/>
    <property type="evidence" value="ECO:0007669"/>
    <property type="project" value="UniProtKB-UniRule"/>
</dbReference>
<evidence type="ECO:0000256" key="14">
    <source>
        <dbReference type="SAM" id="Phobius"/>
    </source>
</evidence>
<evidence type="ECO:0000313" key="15">
    <source>
        <dbReference type="EMBL" id="TSE25579.1"/>
    </source>
</evidence>
<keyword evidence="14" id="KW-0472">Membrane</keyword>
<evidence type="ECO:0000256" key="1">
    <source>
        <dbReference type="ARBA" id="ARBA00002274"/>
    </source>
</evidence>
<dbReference type="EC" id="2.7.1.130" evidence="3 13"/>
<comment type="caution">
    <text evidence="15">The sequence shown here is derived from an EMBL/GenBank/DDBJ whole genome shotgun (WGS) entry which is preliminary data.</text>
</comment>
<proteinExistence type="inferred from homology"/>
<evidence type="ECO:0000256" key="2">
    <source>
        <dbReference type="ARBA" id="ARBA00004870"/>
    </source>
</evidence>
<dbReference type="GO" id="GO:0005524">
    <property type="term" value="F:ATP binding"/>
    <property type="evidence" value="ECO:0007669"/>
    <property type="project" value="UniProtKB-UniRule"/>
</dbReference>
<keyword evidence="16" id="KW-1185">Reference proteome</keyword>
<dbReference type="UniPathway" id="UPA00359">
    <property type="reaction ID" value="UER00482"/>
</dbReference>
<dbReference type="RefSeq" id="WP_144325413.1">
    <property type="nucleotide sequence ID" value="NZ_VJNA01000010.1"/>
</dbReference>
<dbReference type="CDD" id="cd01983">
    <property type="entry name" value="SIMIBI"/>
    <property type="match status" value="1"/>
</dbReference>
<dbReference type="EMBL" id="VJNA01000010">
    <property type="protein sequence ID" value="TSE25579.1"/>
    <property type="molecule type" value="Genomic_DNA"/>
</dbReference>
<dbReference type="HAMAP" id="MF_00409">
    <property type="entry name" value="LpxK"/>
    <property type="match status" value="1"/>
</dbReference>
<organism evidence="15 16">
    <name type="scientific">Tepidimonas aquatica</name>
    <dbReference type="NCBI Taxonomy" id="247482"/>
    <lineage>
        <taxon>Bacteria</taxon>
        <taxon>Pseudomonadati</taxon>
        <taxon>Pseudomonadota</taxon>
        <taxon>Betaproteobacteria</taxon>
        <taxon>Burkholderiales</taxon>
        <taxon>Tepidimonas</taxon>
    </lineage>
</organism>
<dbReference type="GO" id="GO:0009244">
    <property type="term" value="P:lipopolysaccharide core region biosynthetic process"/>
    <property type="evidence" value="ECO:0007669"/>
    <property type="project" value="TreeGrafter"/>
</dbReference>
<reference evidence="15 16" key="1">
    <citation type="submission" date="2019-07" db="EMBL/GenBank/DDBJ databases">
        <title>Tepidimonas aquatica CLN-1 draft genome.</title>
        <authorList>
            <person name="Da Costa M.S."/>
            <person name="Froufe H.J.C."/>
            <person name="Egas C."/>
            <person name="Albuquerque L."/>
        </authorList>
    </citation>
    <scope>NUCLEOTIDE SEQUENCE [LARGE SCALE GENOMIC DNA]</scope>
    <source>
        <strain evidence="15 16">CLN-1</strain>
    </source>
</reference>
<feature type="binding site" evidence="13">
    <location>
        <begin position="59"/>
        <end position="66"/>
    </location>
    <ligand>
        <name>ATP</name>
        <dbReference type="ChEBI" id="CHEBI:30616"/>
    </ligand>
</feature>
<accession>A0A554WPR7</accession>
<dbReference type="AlphaFoldDB" id="A0A554WPR7"/>
<evidence type="ECO:0000313" key="16">
    <source>
        <dbReference type="Proteomes" id="UP000318554"/>
    </source>
</evidence>
<comment type="function">
    <text evidence="1 13">Transfers the gamma-phosphate of ATP to the 4'-position of a tetraacyldisaccharide 1-phosphate intermediate (termed DS-1-P) to form tetraacyldisaccharide 1,4'-bis-phosphate (lipid IVA).</text>
</comment>
<dbReference type="InterPro" id="IPR003758">
    <property type="entry name" value="LpxK"/>
</dbReference>
<dbReference type="GO" id="GO:0009245">
    <property type="term" value="P:lipid A biosynthetic process"/>
    <property type="evidence" value="ECO:0007669"/>
    <property type="project" value="UniProtKB-UniRule"/>
</dbReference>
<evidence type="ECO:0000256" key="5">
    <source>
        <dbReference type="ARBA" id="ARBA00022516"/>
    </source>
</evidence>
<dbReference type="Pfam" id="PF02606">
    <property type="entry name" value="LpxK"/>
    <property type="match status" value="1"/>
</dbReference>
<keyword evidence="6 13" id="KW-0441">Lipid A biosynthesis</keyword>
<protein>
    <recommendedName>
        <fullName evidence="4 13">Tetraacyldisaccharide 4'-kinase</fullName>
        <ecNumber evidence="3 13">2.7.1.130</ecNumber>
    </recommendedName>
    <alternativeName>
        <fullName evidence="12 13">Lipid A 4'-kinase</fullName>
    </alternativeName>
</protein>
<keyword evidence="14" id="KW-1133">Transmembrane helix</keyword>
<evidence type="ECO:0000256" key="12">
    <source>
        <dbReference type="ARBA" id="ARBA00029757"/>
    </source>
</evidence>
<name>A0A554WPR7_9BURK</name>
<feature type="transmembrane region" description="Helical" evidence="14">
    <location>
        <begin position="15"/>
        <end position="33"/>
    </location>
</feature>
<dbReference type="Proteomes" id="UP000318554">
    <property type="component" value="Unassembled WGS sequence"/>
</dbReference>
<keyword evidence="5 13" id="KW-0444">Lipid biosynthesis</keyword>
<evidence type="ECO:0000256" key="7">
    <source>
        <dbReference type="ARBA" id="ARBA00022679"/>
    </source>
</evidence>
<evidence type="ECO:0000256" key="4">
    <source>
        <dbReference type="ARBA" id="ARBA00016436"/>
    </source>
</evidence>
<sequence>MTAIAPTSVWQRRTAASACLVPLASVYGALLAVRRWVWRRGWRQPWRAPVPVLVVGNVIVGGAGKTPTTATLVQHLRQRGRRPGIVARGYGAPASDARVRLVADDPDPACCGDEPVLLARATGVPVAVGRDRTAAVQRLLQRHPEVDIVVADDGLQHWRLAADAAVVVFDARDVGNGWLLPAGPLREPWPLRRAPAPTVWVLRTEPPTRPPAAHPYPEFAAQRRLAPTAVALDGTRRPLVHWRGAGQAVGALAGIARPTAFFEALRAHGVPLATTLPLADHAPAQTIRAALHAALAAGGPRQWLCTEKDAVKLRPADLPPGVTLWAVPLEVTPSPTWFKALDAWLASAHQTAPRAL</sequence>
<dbReference type="PANTHER" id="PTHR42724">
    <property type="entry name" value="TETRAACYLDISACCHARIDE 4'-KINASE"/>
    <property type="match status" value="1"/>
</dbReference>
<comment type="pathway">
    <text evidence="2 13">Glycolipid biosynthesis; lipid IV(A) biosynthesis; lipid IV(A) from (3R)-3-hydroxytetradecanoyl-[acyl-carrier-protein] and UDP-N-acetyl-alpha-D-glucosamine: step 6/6.</text>
</comment>